<feature type="chain" id="PRO_5022925599" description="PepSY domain-containing protein" evidence="2">
    <location>
        <begin position="31"/>
        <end position="97"/>
    </location>
</feature>
<evidence type="ECO:0000313" key="4">
    <source>
        <dbReference type="Proteomes" id="UP000321933"/>
    </source>
</evidence>
<keyword evidence="2" id="KW-0732">Signal</keyword>
<organism evidence="3 4">
    <name type="scientific">Parahaliea aestuarii</name>
    <dbReference type="NCBI Taxonomy" id="1852021"/>
    <lineage>
        <taxon>Bacteria</taxon>
        <taxon>Pseudomonadati</taxon>
        <taxon>Pseudomonadota</taxon>
        <taxon>Gammaproteobacteria</taxon>
        <taxon>Cellvibrionales</taxon>
        <taxon>Halieaceae</taxon>
        <taxon>Parahaliea</taxon>
    </lineage>
</organism>
<gene>
    <name evidence="3" type="ORF">FVW59_17530</name>
</gene>
<feature type="compositionally biased region" description="Low complexity" evidence="1">
    <location>
        <begin position="25"/>
        <end position="48"/>
    </location>
</feature>
<keyword evidence="4" id="KW-1185">Reference proteome</keyword>
<evidence type="ECO:0000256" key="1">
    <source>
        <dbReference type="SAM" id="MobiDB-lite"/>
    </source>
</evidence>
<accession>A0A5C8ZP07</accession>
<evidence type="ECO:0000313" key="3">
    <source>
        <dbReference type="EMBL" id="TXS89319.1"/>
    </source>
</evidence>
<reference evidence="3 4" key="1">
    <citation type="submission" date="2019-08" db="EMBL/GenBank/DDBJ databases">
        <title>Parahaliea maris sp. nov., isolated from the surface seawater.</title>
        <authorList>
            <person name="Liu Y."/>
        </authorList>
    </citation>
    <scope>NUCLEOTIDE SEQUENCE [LARGE SCALE GENOMIC DNA]</scope>
    <source>
        <strain evidence="3 4">S2-26</strain>
    </source>
</reference>
<dbReference type="AlphaFoldDB" id="A0A5C8ZP07"/>
<feature type="region of interest" description="Disordered" evidence="1">
    <location>
        <begin position="25"/>
        <end position="72"/>
    </location>
</feature>
<evidence type="ECO:0000256" key="2">
    <source>
        <dbReference type="SAM" id="SignalP"/>
    </source>
</evidence>
<dbReference type="RefSeq" id="WP_148065681.1">
    <property type="nucleotide sequence ID" value="NZ_VRYZ01000009.1"/>
</dbReference>
<dbReference type="OrthoDB" id="6389036at2"/>
<feature type="signal peptide" evidence="2">
    <location>
        <begin position="1"/>
        <end position="30"/>
    </location>
</feature>
<evidence type="ECO:0008006" key="5">
    <source>
        <dbReference type="Google" id="ProtNLM"/>
    </source>
</evidence>
<name>A0A5C8ZP07_9GAMM</name>
<sequence>MRLTRLRPTFATFLLGALLATSLAPGPAHAQKGQQKGQQQGQRGQSQQAEGMSPRQAAAQAQSRHGGKVLKVSREGRGYRVRLLLDNGRVITVSVKD</sequence>
<dbReference type="Proteomes" id="UP000321933">
    <property type="component" value="Unassembled WGS sequence"/>
</dbReference>
<proteinExistence type="predicted"/>
<comment type="caution">
    <text evidence="3">The sequence shown here is derived from an EMBL/GenBank/DDBJ whole genome shotgun (WGS) entry which is preliminary data.</text>
</comment>
<dbReference type="EMBL" id="VRYZ01000009">
    <property type="protein sequence ID" value="TXS89319.1"/>
    <property type="molecule type" value="Genomic_DNA"/>
</dbReference>
<protein>
    <recommendedName>
        <fullName evidence="5">PepSY domain-containing protein</fullName>
    </recommendedName>
</protein>